<dbReference type="CDD" id="cd17267">
    <property type="entry name" value="RMtype1_S_EcoAO83I-TRD1-CR1_like"/>
    <property type="match status" value="1"/>
</dbReference>
<dbReference type="EMBL" id="JANIBL010000037">
    <property type="protein sequence ID" value="MCQ8118279.1"/>
    <property type="molecule type" value="Genomic_DNA"/>
</dbReference>
<evidence type="ECO:0000256" key="4">
    <source>
        <dbReference type="SAM" id="Coils"/>
    </source>
</evidence>
<dbReference type="PANTHER" id="PTHR43140">
    <property type="entry name" value="TYPE-1 RESTRICTION ENZYME ECOKI SPECIFICITY PROTEIN"/>
    <property type="match status" value="1"/>
</dbReference>
<feature type="coiled-coil region" evidence="4">
    <location>
        <begin position="244"/>
        <end position="271"/>
    </location>
</feature>
<dbReference type="CDD" id="cd17266">
    <property type="entry name" value="RMtype1_S_Sau1132ORF3780P-TRD2-CR2_like"/>
    <property type="match status" value="1"/>
</dbReference>
<evidence type="ECO:0000313" key="7">
    <source>
        <dbReference type="Proteomes" id="UP001524570"/>
    </source>
</evidence>
<dbReference type="InterPro" id="IPR000055">
    <property type="entry name" value="Restrct_endonuc_typeI_TRD"/>
</dbReference>
<organism evidence="6 7">
    <name type="scientific">Methylomonas rosea</name>
    <dbReference type="NCBI Taxonomy" id="2952227"/>
    <lineage>
        <taxon>Bacteria</taxon>
        <taxon>Pseudomonadati</taxon>
        <taxon>Pseudomonadota</taxon>
        <taxon>Gammaproteobacteria</taxon>
        <taxon>Methylococcales</taxon>
        <taxon>Methylococcaceae</taxon>
        <taxon>Methylomonas</taxon>
    </lineage>
</organism>
<evidence type="ECO:0000313" key="6">
    <source>
        <dbReference type="EMBL" id="MCQ8118279.1"/>
    </source>
</evidence>
<dbReference type="InterPro" id="IPR051212">
    <property type="entry name" value="Type-I_RE_S_subunit"/>
</dbReference>
<protein>
    <submittedName>
        <fullName evidence="6">Restriction endonuclease subunit S</fullName>
        <ecNumber evidence="6">3.1.21.-</ecNumber>
    </submittedName>
</protein>
<dbReference type="Pfam" id="PF01420">
    <property type="entry name" value="Methylase_S"/>
    <property type="match status" value="2"/>
</dbReference>
<gene>
    <name evidence="6" type="ORF">NP589_12645</name>
</gene>
<proteinExistence type="inferred from homology"/>
<keyword evidence="2" id="KW-0680">Restriction system</keyword>
<evidence type="ECO:0000256" key="2">
    <source>
        <dbReference type="ARBA" id="ARBA00022747"/>
    </source>
</evidence>
<reference evidence="6 7" key="1">
    <citation type="submission" date="2022-07" db="EMBL/GenBank/DDBJ databases">
        <title>Methylomonas rivi sp. nov., Methylomonas rosea sp. nov., Methylomonas aureus sp. nov. and Methylomonas subterranea sp. nov., four novel methanotrophs isolated from a freshwater creek and the deep terrestrial subsurface.</title>
        <authorList>
            <person name="Abin C."/>
            <person name="Sankaranarayanan K."/>
            <person name="Garner C."/>
            <person name="Sindelar R."/>
            <person name="Kotary K."/>
            <person name="Garner R."/>
            <person name="Barclay S."/>
            <person name="Lawson P."/>
            <person name="Krumholz L."/>
        </authorList>
    </citation>
    <scope>NUCLEOTIDE SEQUENCE [LARGE SCALE GENOMIC DNA]</scope>
    <source>
        <strain evidence="6 7">WSC-7</strain>
    </source>
</reference>
<comment type="similarity">
    <text evidence="1">Belongs to the type-I restriction system S methylase family.</text>
</comment>
<dbReference type="Gene3D" id="3.90.220.20">
    <property type="entry name" value="DNA methylase specificity domains"/>
    <property type="match status" value="2"/>
</dbReference>
<dbReference type="RefSeq" id="WP_256607319.1">
    <property type="nucleotide sequence ID" value="NZ_JANIBL010000037.1"/>
</dbReference>
<keyword evidence="6" id="KW-0378">Hydrolase</keyword>
<name>A0ABT1TU31_9GAMM</name>
<feature type="domain" description="Type I restriction modification DNA specificity" evidence="5">
    <location>
        <begin position="108"/>
        <end position="257"/>
    </location>
</feature>
<accession>A0ABT1TU31</accession>
<keyword evidence="7" id="KW-1185">Reference proteome</keyword>
<evidence type="ECO:0000256" key="1">
    <source>
        <dbReference type="ARBA" id="ARBA00010923"/>
    </source>
</evidence>
<sequence length="443" mass="48926">MINQDNLTQLLIQLGFKSQGHTYNEGIKLDKDADGHHLTMLYDETWRDNPEKLNPYIAANFEAGLGTIPTELAELATPIQLIDILDFSRVNFEKQLSLVVKKSLEITSKWPIVKLGSVCTFEYGKPLPEEKRVQGIYPVMGSNGRIGFHNEFIVSGPAIIVGRKGSAGEVIWEENSCYPIDTTFYIQLKNKDITLKYLYLALGLLNLNKIRSGTGVPGLNRNDAYQKDVPLPTSDIQQKIVAECEAIDQDVNAAQQKIQNSNDQIEQLIRVTSDSVNTKKLSEICRMQAGKFVSASDIAEEKSDGLYPCFGGNGLRGYTKTFTHEGILPLIGRQGALCGNINMATGQFHATEHAVVVAPNADIDVHWLYYQLKALNLNQYATGVAQPGLSVKNILTVTTPVPPLPEQQRLVAEIEKLEQTIATAQAIITAAPAQKQAIMQKYL</sequence>
<dbReference type="Proteomes" id="UP001524570">
    <property type="component" value="Unassembled WGS sequence"/>
</dbReference>
<keyword evidence="6" id="KW-0540">Nuclease</keyword>
<dbReference type="SUPFAM" id="SSF116734">
    <property type="entry name" value="DNA methylase specificity domain"/>
    <property type="match status" value="2"/>
</dbReference>
<dbReference type="InterPro" id="IPR044946">
    <property type="entry name" value="Restrct_endonuc_typeI_TRD_sf"/>
</dbReference>
<dbReference type="GO" id="GO:0004519">
    <property type="term" value="F:endonuclease activity"/>
    <property type="evidence" value="ECO:0007669"/>
    <property type="project" value="UniProtKB-KW"/>
</dbReference>
<comment type="caution">
    <text evidence="6">The sequence shown here is derived from an EMBL/GenBank/DDBJ whole genome shotgun (WGS) entry which is preliminary data.</text>
</comment>
<dbReference type="PANTHER" id="PTHR43140:SF1">
    <property type="entry name" value="TYPE I RESTRICTION ENZYME ECOKI SPECIFICITY SUBUNIT"/>
    <property type="match status" value="1"/>
</dbReference>
<dbReference type="EC" id="3.1.21.-" evidence="6"/>
<keyword evidence="4" id="KW-0175">Coiled coil</keyword>
<dbReference type="GO" id="GO:0016787">
    <property type="term" value="F:hydrolase activity"/>
    <property type="evidence" value="ECO:0007669"/>
    <property type="project" value="UniProtKB-KW"/>
</dbReference>
<feature type="domain" description="Type I restriction modification DNA specificity" evidence="5">
    <location>
        <begin position="276"/>
        <end position="428"/>
    </location>
</feature>
<evidence type="ECO:0000259" key="5">
    <source>
        <dbReference type="Pfam" id="PF01420"/>
    </source>
</evidence>
<evidence type="ECO:0000256" key="3">
    <source>
        <dbReference type="ARBA" id="ARBA00023125"/>
    </source>
</evidence>
<keyword evidence="6" id="KW-0255">Endonuclease</keyword>
<keyword evidence="3" id="KW-0238">DNA-binding</keyword>